<dbReference type="Proteomes" id="UP000694419">
    <property type="component" value="Unplaced"/>
</dbReference>
<protein>
    <submittedName>
        <fullName evidence="1">Uncharacterized protein</fullName>
    </submittedName>
</protein>
<accession>A0A8C3KK79</accession>
<dbReference type="Ensembl" id="ENSCPGT00000027059.1">
    <property type="protein sequence ID" value="ENSCPGP00000024779.1"/>
    <property type="gene ID" value="ENSCPGG00000017057.1"/>
</dbReference>
<organism evidence="1 2">
    <name type="scientific">Calidris pygmaea</name>
    <name type="common">Spoon-billed sandpiper</name>
    <dbReference type="NCBI Taxonomy" id="425635"/>
    <lineage>
        <taxon>Eukaryota</taxon>
        <taxon>Metazoa</taxon>
        <taxon>Chordata</taxon>
        <taxon>Craniata</taxon>
        <taxon>Vertebrata</taxon>
        <taxon>Euteleostomi</taxon>
        <taxon>Archelosauria</taxon>
        <taxon>Archosauria</taxon>
        <taxon>Dinosauria</taxon>
        <taxon>Saurischia</taxon>
        <taxon>Theropoda</taxon>
        <taxon>Coelurosauria</taxon>
        <taxon>Aves</taxon>
        <taxon>Neognathae</taxon>
        <taxon>Neoaves</taxon>
        <taxon>Charadriiformes</taxon>
        <taxon>Scolopacidae</taxon>
        <taxon>Calidris</taxon>
    </lineage>
</organism>
<keyword evidence="2" id="KW-1185">Reference proteome</keyword>
<reference evidence="1" key="2">
    <citation type="submission" date="2025-09" db="UniProtKB">
        <authorList>
            <consortium name="Ensembl"/>
        </authorList>
    </citation>
    <scope>IDENTIFICATION</scope>
</reference>
<name>A0A8C3KK79_9CHAR</name>
<sequence>IHPTVHSSNPLGDRVESLAEVKVDNIHCPPSICLSSHAIGGCFTGIYGLIHVPYSLIFLLTSLFPAFERCFVINTGLFPLLKLDFSKFSITWNHNLKISLCQIL</sequence>
<evidence type="ECO:0000313" key="2">
    <source>
        <dbReference type="Proteomes" id="UP000694419"/>
    </source>
</evidence>
<reference evidence="1" key="1">
    <citation type="submission" date="2025-08" db="UniProtKB">
        <authorList>
            <consortium name="Ensembl"/>
        </authorList>
    </citation>
    <scope>IDENTIFICATION</scope>
</reference>
<dbReference type="AlphaFoldDB" id="A0A8C3KK79"/>
<evidence type="ECO:0000313" key="1">
    <source>
        <dbReference type="Ensembl" id="ENSCPGP00000024779.1"/>
    </source>
</evidence>
<proteinExistence type="predicted"/>